<feature type="region of interest" description="Disordered" evidence="3">
    <location>
        <begin position="68"/>
        <end position="110"/>
    </location>
</feature>
<dbReference type="PROSITE" id="PS51257">
    <property type="entry name" value="PROKAR_LIPOPROTEIN"/>
    <property type="match status" value="1"/>
</dbReference>
<name>A0AAD3CZK0_9STRA</name>
<dbReference type="GO" id="GO:0000026">
    <property type="term" value="F:alpha-1,2-mannosyltransferase activity"/>
    <property type="evidence" value="ECO:0007669"/>
    <property type="project" value="TreeGrafter"/>
</dbReference>
<gene>
    <name evidence="5" type="ORF">CTEN210_11389</name>
</gene>
<accession>A0AAD3CZK0</accession>
<keyword evidence="4" id="KW-1133">Transmembrane helix</keyword>
<dbReference type="GO" id="GO:0006487">
    <property type="term" value="P:protein N-linked glycosylation"/>
    <property type="evidence" value="ECO:0007669"/>
    <property type="project" value="TreeGrafter"/>
</dbReference>
<protein>
    <submittedName>
        <fullName evidence="5">Uncharacterized protein</fullName>
    </submittedName>
</protein>
<dbReference type="InterPro" id="IPR029044">
    <property type="entry name" value="Nucleotide-diphossugar_trans"/>
</dbReference>
<evidence type="ECO:0000256" key="3">
    <source>
        <dbReference type="SAM" id="MobiDB-lite"/>
    </source>
</evidence>
<dbReference type="InterPro" id="IPR002685">
    <property type="entry name" value="Glyco_trans_15"/>
</dbReference>
<feature type="compositionally biased region" description="Acidic residues" evidence="3">
    <location>
        <begin position="69"/>
        <end position="85"/>
    </location>
</feature>
<dbReference type="GO" id="GO:0005794">
    <property type="term" value="C:Golgi apparatus"/>
    <property type="evidence" value="ECO:0007669"/>
    <property type="project" value="TreeGrafter"/>
</dbReference>
<feature type="compositionally biased region" description="Basic and acidic residues" evidence="3">
    <location>
        <begin position="466"/>
        <end position="475"/>
    </location>
</feature>
<keyword evidence="4" id="KW-0472">Membrane</keyword>
<sequence length="871" mass="101109">MNAVSKRKASKREKTNTRPNALQKMIYVLFGWASCYTYFAVFSSSNSRSLFHDIESFGSNLLSMSNEIPNEDDGTQIQETQDEDSTATSATDNADNEVEEEISNKESTKNYPFKKYDGPVFVTKVLRDGEKDVHDVLSMICYIQNAYNDKMLYDILVFTTMPWKEENIKKAQEMAGNAKVIVAVEGPTLEEHFAQMSDEELKFLNDRCIHDNKTHPEQLTWHHYCGEPGSKDVVSLGYGWQAEFRAYHIWNHPALKPYKYMFWIDTDARVGKIWDKDPFEMMIENDLTLLYGGFPYGRFRNDILKRKTADVYGIELCATEKNEFGELYGKPCGPKVGYNIKQIAGAHHITNLEVYRKPIHQKFLKAFVGDYKFSRMYDDQIAVTVVAAMEGLLNNATSTRTKSWHERSKNLTLMVHHHGMYDTSPKERESGNKGVFFENVARFLPGLKDRCGSLYPHQIKNLEKEEREAAAKALDEQTLPSTPDNSENKEIQVSQDNVDDKQVIVNAPLSTRNTTQSDRPFKKYDGPVFVTKVLSDADSDVRTVMAMLCYLQHAYNDKMNYDVIIFTTMAWKEENIKKLQDLAGADTKVIVAVEGPTLEEHFAQMSDEEVDTLHRRCSAKNDTHSEPLTWFHYCKEAGSKHVNSLGYAWQAEFRSYHIWNHPALKPYKYMFWLDTDARVGRIWDKDPFEMMIENDLILLYGGYPYGKTEYPIVKKKMMDVYGKAICYSKENQYGELYAGICKDDEQMFRVRQLAGAHHITNIEVFRKPIHQEFLKRLVGDYKFSRMYDDQMAVTIVALMEQILSNDEPGHTRLWRERRKNMTLHMLHHGMYDTEKKEQGPRNKLKIWEAFKKKMPGLEERCKAVWEKKKKK</sequence>
<proteinExistence type="inferred from homology"/>
<dbReference type="AlphaFoldDB" id="A0AAD3CZK0"/>
<reference evidence="5 6" key="1">
    <citation type="journal article" date="2021" name="Sci. Rep.">
        <title>The genome of the diatom Chaetoceros tenuissimus carries an ancient integrated fragment of an extant virus.</title>
        <authorList>
            <person name="Hongo Y."/>
            <person name="Kimura K."/>
            <person name="Takaki Y."/>
            <person name="Yoshida Y."/>
            <person name="Baba S."/>
            <person name="Kobayashi G."/>
            <person name="Nagasaki K."/>
            <person name="Hano T."/>
            <person name="Tomaru Y."/>
        </authorList>
    </citation>
    <scope>NUCLEOTIDE SEQUENCE [LARGE SCALE GENOMIC DNA]</scope>
    <source>
        <strain evidence="5 6">NIES-3715</strain>
    </source>
</reference>
<evidence type="ECO:0000256" key="4">
    <source>
        <dbReference type="SAM" id="Phobius"/>
    </source>
</evidence>
<feature type="transmembrane region" description="Helical" evidence="4">
    <location>
        <begin position="21"/>
        <end position="41"/>
    </location>
</feature>
<dbReference type="SUPFAM" id="SSF53448">
    <property type="entry name" value="Nucleotide-diphospho-sugar transferases"/>
    <property type="match status" value="2"/>
</dbReference>
<organism evidence="5 6">
    <name type="scientific">Chaetoceros tenuissimus</name>
    <dbReference type="NCBI Taxonomy" id="426638"/>
    <lineage>
        <taxon>Eukaryota</taxon>
        <taxon>Sar</taxon>
        <taxon>Stramenopiles</taxon>
        <taxon>Ochrophyta</taxon>
        <taxon>Bacillariophyta</taxon>
        <taxon>Coscinodiscophyceae</taxon>
        <taxon>Chaetocerotophycidae</taxon>
        <taxon>Chaetocerotales</taxon>
        <taxon>Chaetocerotaceae</taxon>
        <taxon>Chaetoceros</taxon>
    </lineage>
</organism>
<evidence type="ECO:0000256" key="2">
    <source>
        <dbReference type="ARBA" id="ARBA00022679"/>
    </source>
</evidence>
<dbReference type="GO" id="GO:0000032">
    <property type="term" value="P:cell wall mannoprotein biosynthetic process"/>
    <property type="evidence" value="ECO:0007669"/>
    <property type="project" value="TreeGrafter"/>
</dbReference>
<evidence type="ECO:0000313" key="5">
    <source>
        <dbReference type="EMBL" id="GFH54913.1"/>
    </source>
</evidence>
<evidence type="ECO:0000313" key="6">
    <source>
        <dbReference type="Proteomes" id="UP001054902"/>
    </source>
</evidence>
<dbReference type="Proteomes" id="UP001054902">
    <property type="component" value="Unassembled WGS sequence"/>
</dbReference>
<keyword evidence="2" id="KW-0808">Transferase</keyword>
<dbReference type="PANTHER" id="PTHR31121:SF6">
    <property type="entry name" value="ALPHA-1,2 MANNOSYLTRANSFERASE KTR1"/>
    <property type="match status" value="1"/>
</dbReference>
<evidence type="ECO:0000256" key="1">
    <source>
        <dbReference type="ARBA" id="ARBA00007677"/>
    </source>
</evidence>
<keyword evidence="6" id="KW-1185">Reference proteome</keyword>
<feature type="region of interest" description="Disordered" evidence="3">
    <location>
        <begin position="466"/>
        <end position="497"/>
    </location>
</feature>
<keyword evidence="4" id="KW-0812">Transmembrane</keyword>
<dbReference type="EMBL" id="BLLK01000047">
    <property type="protein sequence ID" value="GFH54913.1"/>
    <property type="molecule type" value="Genomic_DNA"/>
</dbReference>
<feature type="compositionally biased region" description="Polar residues" evidence="3">
    <location>
        <begin position="478"/>
        <end position="496"/>
    </location>
</feature>
<dbReference type="GO" id="GO:0016020">
    <property type="term" value="C:membrane"/>
    <property type="evidence" value="ECO:0007669"/>
    <property type="project" value="InterPro"/>
</dbReference>
<dbReference type="Gene3D" id="3.90.550.10">
    <property type="entry name" value="Spore Coat Polysaccharide Biosynthesis Protein SpsA, Chain A"/>
    <property type="match status" value="2"/>
</dbReference>
<comment type="similarity">
    <text evidence="1">Belongs to the glycosyltransferase 15 family.</text>
</comment>
<dbReference type="PANTHER" id="PTHR31121">
    <property type="entry name" value="ALPHA-1,2 MANNOSYLTRANSFERASE KTR1"/>
    <property type="match status" value="1"/>
</dbReference>
<comment type="caution">
    <text evidence="5">The sequence shown here is derived from an EMBL/GenBank/DDBJ whole genome shotgun (WGS) entry which is preliminary data.</text>
</comment>